<gene>
    <name evidence="2" type="ORF">C8D88_12295</name>
</gene>
<reference evidence="2 3" key="1">
    <citation type="submission" date="2018-05" db="EMBL/GenBank/DDBJ databases">
        <title>Genomic Encyclopedia of Type Strains, Phase IV (KMG-IV): sequencing the most valuable type-strain genomes for metagenomic binning, comparative biology and taxonomic classification.</title>
        <authorList>
            <person name="Goeker M."/>
        </authorList>
    </citation>
    <scope>NUCLEOTIDE SEQUENCE [LARGE SCALE GENOMIC DNA]</scope>
    <source>
        <strain evidence="2 3">DSM 45480</strain>
    </source>
</reference>
<proteinExistence type="predicted"/>
<evidence type="ECO:0000313" key="2">
    <source>
        <dbReference type="EMBL" id="PWK80816.1"/>
    </source>
</evidence>
<name>A0A316HK12_9PSEU</name>
<accession>A0A316HK12</accession>
<protein>
    <submittedName>
        <fullName evidence="2">Uncharacterized protein</fullName>
    </submittedName>
</protein>
<sequence length="116" mass="12930">MLRIARLLARLSAAGLPRLLAEDCLTGTCFDRNIAALAERLQVPAIAIYSREDAIAPWRSCLDPCTECVEVRSTHTGMGLDPDLYRVLKPRLARWADDSRQSTMPRAPQRTHGART</sequence>
<comment type="caution">
    <text evidence="2">The sequence shown here is derived from an EMBL/GenBank/DDBJ whole genome shotgun (WGS) entry which is preliminary data.</text>
</comment>
<evidence type="ECO:0000313" key="3">
    <source>
        <dbReference type="Proteomes" id="UP000246005"/>
    </source>
</evidence>
<dbReference type="Proteomes" id="UP000246005">
    <property type="component" value="Unassembled WGS sequence"/>
</dbReference>
<feature type="region of interest" description="Disordered" evidence="1">
    <location>
        <begin position="96"/>
        <end position="116"/>
    </location>
</feature>
<dbReference type="EMBL" id="QGHB01000022">
    <property type="protein sequence ID" value="PWK80816.1"/>
    <property type="molecule type" value="Genomic_DNA"/>
</dbReference>
<organism evidence="2 3">
    <name type="scientific">Lentzea atacamensis</name>
    <dbReference type="NCBI Taxonomy" id="531938"/>
    <lineage>
        <taxon>Bacteria</taxon>
        <taxon>Bacillati</taxon>
        <taxon>Actinomycetota</taxon>
        <taxon>Actinomycetes</taxon>
        <taxon>Pseudonocardiales</taxon>
        <taxon>Pseudonocardiaceae</taxon>
        <taxon>Lentzea</taxon>
    </lineage>
</organism>
<dbReference type="AlphaFoldDB" id="A0A316HK12"/>
<evidence type="ECO:0000256" key="1">
    <source>
        <dbReference type="SAM" id="MobiDB-lite"/>
    </source>
</evidence>